<evidence type="ECO:0000313" key="1">
    <source>
        <dbReference type="EMBL" id="HGU40098.1"/>
    </source>
</evidence>
<dbReference type="EMBL" id="DSZY01000013">
    <property type="protein sequence ID" value="HGU40098.1"/>
    <property type="molecule type" value="Genomic_DNA"/>
</dbReference>
<dbReference type="InterPro" id="IPR029025">
    <property type="entry name" value="T3SS_substrate_exporter_C"/>
</dbReference>
<keyword evidence="1" id="KW-0282">Flagellum</keyword>
<sequence length="82" mass="9242">MALKYEVGKDYVPFVVAKGKCELAKKIIETAIRNGVPIVKSPELARELFRLQLFEFIPSKLYVAVAEVLAYVRLAVSENKQT</sequence>
<proteinExistence type="predicted"/>
<dbReference type="AlphaFoldDB" id="A0A7C5VMM4"/>
<dbReference type="Gene3D" id="3.40.1690.10">
    <property type="entry name" value="secretion proteins EscU"/>
    <property type="match status" value="1"/>
</dbReference>
<accession>A0A7C5VMM4</accession>
<dbReference type="GO" id="GO:0009306">
    <property type="term" value="P:protein secretion"/>
    <property type="evidence" value="ECO:0007669"/>
    <property type="project" value="InterPro"/>
</dbReference>
<keyword evidence="1" id="KW-0969">Cilium</keyword>
<organism evidence="1">
    <name type="scientific">Fervidobacterium thailandense</name>
    <dbReference type="NCBI Taxonomy" id="1008305"/>
    <lineage>
        <taxon>Bacteria</taxon>
        <taxon>Thermotogati</taxon>
        <taxon>Thermotogota</taxon>
        <taxon>Thermotogae</taxon>
        <taxon>Thermotogales</taxon>
        <taxon>Fervidobacteriaceae</taxon>
        <taxon>Fervidobacterium</taxon>
    </lineage>
</organism>
<gene>
    <name evidence="1" type="ORF">ENT77_02750</name>
</gene>
<dbReference type="SUPFAM" id="SSF160544">
    <property type="entry name" value="EscU C-terminal domain-like"/>
    <property type="match status" value="1"/>
</dbReference>
<keyword evidence="1" id="KW-0966">Cell projection</keyword>
<dbReference type="Pfam" id="PF01312">
    <property type="entry name" value="Bac_export_2"/>
    <property type="match status" value="1"/>
</dbReference>
<dbReference type="GO" id="GO:0005886">
    <property type="term" value="C:plasma membrane"/>
    <property type="evidence" value="ECO:0007669"/>
    <property type="project" value="TreeGrafter"/>
</dbReference>
<comment type="caution">
    <text evidence="1">The sequence shown here is derived from an EMBL/GenBank/DDBJ whole genome shotgun (WGS) entry which is preliminary data.</text>
</comment>
<reference evidence="1" key="1">
    <citation type="journal article" date="2020" name="mSystems">
        <title>Genome- and Community-Level Interaction Insights into Carbon Utilization and Element Cycling Functions of Hydrothermarchaeota in Hydrothermal Sediment.</title>
        <authorList>
            <person name="Zhou Z."/>
            <person name="Liu Y."/>
            <person name="Xu W."/>
            <person name="Pan J."/>
            <person name="Luo Z.H."/>
            <person name="Li M."/>
        </authorList>
    </citation>
    <scope>NUCLEOTIDE SEQUENCE [LARGE SCALE GENOMIC DNA]</scope>
    <source>
        <strain evidence="1">SpSt-609</strain>
    </source>
</reference>
<dbReference type="PANTHER" id="PTHR30531:SF12">
    <property type="entry name" value="FLAGELLAR BIOSYNTHETIC PROTEIN FLHB"/>
    <property type="match status" value="1"/>
</dbReference>
<dbReference type="InterPro" id="IPR006135">
    <property type="entry name" value="T3SS_substrate_exporter"/>
</dbReference>
<protein>
    <submittedName>
        <fullName evidence="1">Flagellar biosynthesis protein FlhB</fullName>
    </submittedName>
</protein>
<name>A0A7C5VMM4_9BACT</name>
<dbReference type="PANTHER" id="PTHR30531">
    <property type="entry name" value="FLAGELLAR BIOSYNTHETIC PROTEIN FLHB"/>
    <property type="match status" value="1"/>
</dbReference>